<dbReference type="PANTHER" id="PTHR42923:SF46">
    <property type="entry name" value="AMINE OXIDASE"/>
    <property type="match status" value="1"/>
</dbReference>
<dbReference type="InterPro" id="IPR002937">
    <property type="entry name" value="Amino_oxidase"/>
</dbReference>
<dbReference type="InterPro" id="IPR050464">
    <property type="entry name" value="Zeta_carotene_desat/Oxidored"/>
</dbReference>
<keyword evidence="3" id="KW-1185">Reference proteome</keyword>
<dbReference type="Gene3D" id="3.50.50.60">
    <property type="entry name" value="FAD/NAD(P)-binding domain"/>
    <property type="match status" value="1"/>
</dbReference>
<proteinExistence type="predicted"/>
<sequence>MENERPTANHDTSGVSRRTLLGATGLAVAATGLSLGPSGPALGASAKRRVAVLGGGMAGLAAAHELAERGFSVTVYERKELGGKARSIPVDGTAGPGHRDLPGEHGFRFFPGFYHHVPDSMSRIPFAGNANGVKDNLVNTILSDSWFYRANGRADGTLFGAIPHPAGAFTPGGLQRILVQEILKHKMVRPLEAAFFVTKLVAFFTSSDERRLGQWEKVPWWDFVQADRFSTEYQTVLARGLTKSLVAAKAETASTRTIGNMAEAFIYNIMGRGNDGALDRVLNGPTTEVWIDPWVTYLRSIGVQFRVGQSVEALETSGGSISSARVRDTAGNVTNVEADWFVCAMPAEKARELWSNDVLSLDPSLEGMNELVVDWMNGIQFFLRDSADIGSGHATFIDSPWALTGLTQAQFWREDFAKTYGDGTAVDCLSVDVSNWDTPGILYGKPANRCTAEEVKNEVWAQIKAHVEDNGENVLPDGILHSWFLDPAIKWNPATGTNSNDEPLLINTVGSWDLRPEARTAIPNLFLAGDYVKTDIDLATMEGANESGRAATNAILDAADSNAERATMYKLYDPPEFKALKKIDAQRYKRGLRNLFQGGA</sequence>
<name>A0A5C8NJ72_9ACTN</name>
<protein>
    <submittedName>
        <fullName evidence="2">FAD-dependent oxidoreductase</fullName>
    </submittedName>
</protein>
<organism evidence="2 3">
    <name type="scientific">Aeromicrobium terrae</name>
    <dbReference type="NCBI Taxonomy" id="2498846"/>
    <lineage>
        <taxon>Bacteria</taxon>
        <taxon>Bacillati</taxon>
        <taxon>Actinomycetota</taxon>
        <taxon>Actinomycetes</taxon>
        <taxon>Propionibacteriales</taxon>
        <taxon>Nocardioidaceae</taxon>
        <taxon>Aeromicrobium</taxon>
    </lineage>
</organism>
<comment type="caution">
    <text evidence="2">The sequence shown here is derived from an EMBL/GenBank/DDBJ whole genome shotgun (WGS) entry which is preliminary data.</text>
</comment>
<reference evidence="2 3" key="1">
    <citation type="submission" date="2019-06" db="EMBL/GenBank/DDBJ databases">
        <title>Aeromicrobium sp. nov., isolated from a maize field.</title>
        <authorList>
            <person name="Lin S.-Y."/>
            <person name="Tsai C.-F."/>
            <person name="Young C.-C."/>
        </authorList>
    </citation>
    <scope>NUCLEOTIDE SEQUENCE [LARGE SCALE GENOMIC DNA]</scope>
    <source>
        <strain evidence="2 3">CC-CFT486</strain>
    </source>
</reference>
<evidence type="ECO:0000259" key="1">
    <source>
        <dbReference type="Pfam" id="PF01593"/>
    </source>
</evidence>
<evidence type="ECO:0000313" key="3">
    <source>
        <dbReference type="Proteomes" id="UP000321571"/>
    </source>
</evidence>
<dbReference type="RefSeq" id="WP_147685156.1">
    <property type="nucleotide sequence ID" value="NZ_VDUX01000003.1"/>
</dbReference>
<dbReference type="PROSITE" id="PS51318">
    <property type="entry name" value="TAT"/>
    <property type="match status" value="1"/>
</dbReference>
<dbReference type="GO" id="GO:0016491">
    <property type="term" value="F:oxidoreductase activity"/>
    <property type="evidence" value="ECO:0007669"/>
    <property type="project" value="InterPro"/>
</dbReference>
<dbReference type="PANTHER" id="PTHR42923">
    <property type="entry name" value="PROTOPORPHYRINOGEN OXIDASE"/>
    <property type="match status" value="1"/>
</dbReference>
<feature type="domain" description="Amine oxidase" evidence="1">
    <location>
        <begin position="57"/>
        <end position="556"/>
    </location>
</feature>
<dbReference type="SUPFAM" id="SSF51905">
    <property type="entry name" value="FAD/NAD(P)-binding domain"/>
    <property type="match status" value="1"/>
</dbReference>
<dbReference type="Pfam" id="PF01593">
    <property type="entry name" value="Amino_oxidase"/>
    <property type="match status" value="1"/>
</dbReference>
<dbReference type="InterPro" id="IPR006311">
    <property type="entry name" value="TAT_signal"/>
</dbReference>
<accession>A0A5C8NJ72</accession>
<dbReference type="InterPro" id="IPR036188">
    <property type="entry name" value="FAD/NAD-bd_sf"/>
</dbReference>
<dbReference type="EMBL" id="VDUX01000003">
    <property type="protein sequence ID" value="TXL61136.1"/>
    <property type="molecule type" value="Genomic_DNA"/>
</dbReference>
<dbReference type="Proteomes" id="UP000321571">
    <property type="component" value="Unassembled WGS sequence"/>
</dbReference>
<dbReference type="AlphaFoldDB" id="A0A5C8NJ72"/>
<evidence type="ECO:0000313" key="2">
    <source>
        <dbReference type="EMBL" id="TXL61136.1"/>
    </source>
</evidence>
<dbReference type="OrthoDB" id="8845488at2"/>
<gene>
    <name evidence="2" type="ORF">FHP06_06765</name>
</gene>